<dbReference type="InterPro" id="IPR000577">
    <property type="entry name" value="Carb_kinase_FGGY"/>
</dbReference>
<reference evidence="7 8" key="1">
    <citation type="submission" date="2018-07" db="EMBL/GenBank/DDBJ databases">
        <title>Dyella monticola sp. nov. and Dyella psychrodurans sp. nov. isolated from monsoon evergreen broad-leaved forest soil of Dinghu Mountain, China.</title>
        <authorList>
            <person name="Gao Z."/>
            <person name="Qiu L."/>
        </authorList>
    </citation>
    <scope>NUCLEOTIDE SEQUENCE [LARGE SCALE GENOMIC DNA]</scope>
    <source>
        <strain evidence="7 8">4MSK11</strain>
    </source>
</reference>
<dbReference type="GO" id="GO:0005975">
    <property type="term" value="P:carbohydrate metabolic process"/>
    <property type="evidence" value="ECO:0007669"/>
    <property type="project" value="InterPro"/>
</dbReference>
<evidence type="ECO:0000259" key="5">
    <source>
        <dbReference type="Pfam" id="PF00370"/>
    </source>
</evidence>
<organism evidence="7 8">
    <name type="scientific">Dyella psychrodurans</name>
    <dbReference type="NCBI Taxonomy" id="1927960"/>
    <lineage>
        <taxon>Bacteria</taxon>
        <taxon>Pseudomonadati</taxon>
        <taxon>Pseudomonadota</taxon>
        <taxon>Gammaproteobacteria</taxon>
        <taxon>Lysobacterales</taxon>
        <taxon>Rhodanobacteraceae</taxon>
        <taxon>Dyella</taxon>
    </lineage>
</organism>
<evidence type="ECO:0000256" key="1">
    <source>
        <dbReference type="ARBA" id="ARBA00007381"/>
    </source>
</evidence>
<dbReference type="InterPro" id="IPR018181">
    <property type="entry name" value="Heat_shock_70_CS"/>
</dbReference>
<comment type="similarity">
    <text evidence="1">Belongs to the heat shock protein 70 family.</text>
</comment>
<dbReference type="PROSITE" id="PS00297">
    <property type="entry name" value="HSP70_1"/>
    <property type="match status" value="1"/>
</dbReference>
<keyword evidence="8" id="KW-1185">Reference proteome</keyword>
<accession>A0A370X6F2</accession>
<dbReference type="GO" id="GO:0016301">
    <property type="term" value="F:kinase activity"/>
    <property type="evidence" value="ECO:0007669"/>
    <property type="project" value="UniProtKB-KW"/>
</dbReference>
<dbReference type="PANTHER" id="PTHR43095:SF5">
    <property type="entry name" value="XYLULOSE KINASE"/>
    <property type="match status" value="1"/>
</dbReference>
<dbReference type="InterPro" id="IPR018484">
    <property type="entry name" value="FGGY_N"/>
</dbReference>
<dbReference type="Gene3D" id="3.30.420.40">
    <property type="match status" value="2"/>
</dbReference>
<dbReference type="Proteomes" id="UP000255334">
    <property type="component" value="Unassembled WGS sequence"/>
</dbReference>
<dbReference type="OrthoDB" id="9805576at2"/>
<keyword evidence="4 7" id="KW-0418">Kinase</keyword>
<dbReference type="InterPro" id="IPR043129">
    <property type="entry name" value="ATPase_NBD"/>
</dbReference>
<keyword evidence="3" id="KW-0808">Transferase</keyword>
<dbReference type="EMBL" id="QRBF01000003">
    <property type="protein sequence ID" value="RDS84003.1"/>
    <property type="molecule type" value="Genomic_DNA"/>
</dbReference>
<dbReference type="PIRSF" id="PIRSF000538">
    <property type="entry name" value="GlpK"/>
    <property type="match status" value="1"/>
</dbReference>
<dbReference type="RefSeq" id="WP_115477805.1">
    <property type="nucleotide sequence ID" value="NZ_QRBF01000003.1"/>
</dbReference>
<dbReference type="InterPro" id="IPR050406">
    <property type="entry name" value="FGGY_Carb_Kinase"/>
</dbReference>
<dbReference type="AlphaFoldDB" id="A0A370X6F2"/>
<evidence type="ECO:0000256" key="2">
    <source>
        <dbReference type="ARBA" id="ARBA00009156"/>
    </source>
</evidence>
<evidence type="ECO:0000313" key="7">
    <source>
        <dbReference type="EMBL" id="RDS84003.1"/>
    </source>
</evidence>
<evidence type="ECO:0000256" key="3">
    <source>
        <dbReference type="ARBA" id="ARBA00022679"/>
    </source>
</evidence>
<comment type="caution">
    <text evidence="7">The sequence shown here is derived from an EMBL/GenBank/DDBJ whole genome shotgun (WGS) entry which is preliminary data.</text>
</comment>
<evidence type="ECO:0000256" key="4">
    <source>
        <dbReference type="ARBA" id="ARBA00022777"/>
    </source>
</evidence>
<evidence type="ECO:0000259" key="6">
    <source>
        <dbReference type="Pfam" id="PF02782"/>
    </source>
</evidence>
<dbReference type="SUPFAM" id="SSF53067">
    <property type="entry name" value="Actin-like ATPase domain"/>
    <property type="match status" value="2"/>
</dbReference>
<dbReference type="CDD" id="cd07805">
    <property type="entry name" value="ASKHA_NBD_FGGY_CvXK-like"/>
    <property type="match status" value="1"/>
</dbReference>
<dbReference type="Pfam" id="PF00370">
    <property type="entry name" value="FGGY_N"/>
    <property type="match status" value="1"/>
</dbReference>
<comment type="similarity">
    <text evidence="2">Belongs to the FGGY kinase family.</text>
</comment>
<dbReference type="PANTHER" id="PTHR43095">
    <property type="entry name" value="SUGAR KINASE"/>
    <property type="match status" value="1"/>
</dbReference>
<protein>
    <submittedName>
        <fullName evidence="7">Xylulose kinase</fullName>
    </submittedName>
</protein>
<sequence>MPSTAQATTASGNDRLVLAVDLGTSGCKCALIGMDGRVLAWTFRAVTLHLVDELGVEQDPQDWWHAFLDGAQELLAADARRRQQVIAVCCSTFGECTIPVDDEGNALSRAMLWVDMRGADAIRRRARSGRLNIQGYGPLKLARWLRLTGGAPSLSGKDPAGHIAWLYDHQPSLVERTGKFLNALDFMNLRLTGRFCATYDSALTTWATDNRDLSQVRYDARLLRMLGVERDKLPELVHSTEVIGHLLPTVAETLGLAPDTKVVAGAIDNSAAAIGAGTVRDRELHLYLGTSSWLGAHMPKKRTDINAFIASLPCAQPDRYLAMAMQTTACGNLSFLRDRILFHADELLGDDQRMDVYPLLDRIADRVPPGSRGLIYMPWLLGERTPVDDRHLRAGLFNLSLEHTREDMIRAFLEGVALNTRWMLEPMLDFIGGERGGAMTIVGGGGQSDVWCQMIADVTGMVVQQPHAPIQANALGAAFIAGIGLGELTYHDVPTLCRHRQRFEPRQTLRGLYDDCFGTFKQLHRQLAPIYRRLNQHRSPPR</sequence>
<evidence type="ECO:0000313" key="8">
    <source>
        <dbReference type="Proteomes" id="UP000255334"/>
    </source>
</evidence>
<feature type="domain" description="Carbohydrate kinase FGGY C-terminal" evidence="6">
    <location>
        <begin position="287"/>
        <end position="483"/>
    </location>
</feature>
<gene>
    <name evidence="7" type="ORF">DWU99_09475</name>
</gene>
<dbReference type="Pfam" id="PF02782">
    <property type="entry name" value="FGGY_C"/>
    <property type="match status" value="1"/>
</dbReference>
<dbReference type="InterPro" id="IPR018485">
    <property type="entry name" value="FGGY_C"/>
</dbReference>
<proteinExistence type="inferred from homology"/>
<name>A0A370X6F2_9GAMM</name>
<feature type="domain" description="Carbohydrate kinase FGGY N-terminal" evidence="5">
    <location>
        <begin position="17"/>
        <end position="275"/>
    </location>
</feature>